<dbReference type="Pfam" id="PF10680">
    <property type="entry name" value="RRN9"/>
    <property type="match status" value="1"/>
</dbReference>
<reference evidence="4" key="1">
    <citation type="journal article" date="2013" name="Genome Announc.">
        <title>Genome sequence of the food spoilage yeast Zygosaccharomyces bailii CLIB 213(T).</title>
        <authorList>
            <person name="Galeote V."/>
            <person name="Bigey F."/>
            <person name="Devillers H."/>
            <person name="Neuveglise C."/>
            <person name="Dequin S."/>
        </authorList>
    </citation>
    <scope>NUCLEOTIDE SEQUENCE [LARGE SCALE GENOMIC DNA]</scope>
    <source>
        <strain evidence="4">CLIB 213 / ATCC 58445 / CBS 680 / CCRC 21525 / NBRC 1098 / NCYC 1416 / NRRL Y-2227</strain>
    </source>
</reference>
<dbReference type="OrthoDB" id="4068335at2759"/>
<organism evidence="3 4">
    <name type="scientific">Zygosaccharomyces bailii (strain CLIB 213 / ATCC 58445 / CBS 680 / BCRC 21525 / NBRC 1098 / NCYC 1416 / NRRL Y-2227)</name>
    <dbReference type="NCBI Taxonomy" id="1333698"/>
    <lineage>
        <taxon>Eukaryota</taxon>
        <taxon>Fungi</taxon>
        <taxon>Dikarya</taxon>
        <taxon>Ascomycota</taxon>
        <taxon>Saccharomycotina</taxon>
        <taxon>Saccharomycetes</taxon>
        <taxon>Saccharomycetales</taxon>
        <taxon>Saccharomycetaceae</taxon>
        <taxon>Zygosaccharomyces</taxon>
    </lineage>
</organism>
<sequence length="369" mass="42760">MRERKIHFGERSVKKQMSSSEEEPSNRPSGIDIVDRTVIETANELLESLEQAHRADLALHLYSAYLLKNFLSRANEKKYPFEIDQFIRTQIKDNWTSWPSVKTVIDPQTDKVYEDSIAINQLSEPGEISPNALQHSAAMLEQELDGYWQHCLATCSMRSTHMLDVDKMSMPTGLAQEVISKLDNFFEGLNNKVAKKNKIELQQGDSNQLIVSQPQHEIIKSKKSIELKYYDIITRGCEMGQDMREIYMKSLELYNDIPANFKKGQFKLPKAELKKYRLAKDGKSNISVMKKTRENYLELDKLMKDKRLTAKDKLELKRLTRKKTEFLLSKKTFFEVKGYGIENGGNYENDEIDNKYAVDDALIKIPRKN</sequence>
<keyword evidence="4" id="KW-1185">Reference proteome</keyword>
<protein>
    <submittedName>
        <fullName evidence="3">ZYBA0S04-07074g1_1</fullName>
    </submittedName>
</protein>
<feature type="domain" description="Rrn9" evidence="2">
    <location>
        <begin position="49"/>
        <end position="114"/>
    </location>
</feature>
<dbReference type="EMBL" id="HG316457">
    <property type="protein sequence ID" value="CDF89554.1"/>
    <property type="molecule type" value="Genomic_DNA"/>
</dbReference>
<gene>
    <name evidence="3" type="ORF">BN860_07074g</name>
</gene>
<evidence type="ECO:0000259" key="2">
    <source>
        <dbReference type="Pfam" id="PF10680"/>
    </source>
</evidence>
<proteinExistence type="predicted"/>
<evidence type="ECO:0000256" key="1">
    <source>
        <dbReference type="SAM" id="MobiDB-lite"/>
    </source>
</evidence>
<name>A0A8J2X8J5_ZYGB2</name>
<feature type="region of interest" description="Disordered" evidence="1">
    <location>
        <begin position="1"/>
        <end position="31"/>
    </location>
</feature>
<evidence type="ECO:0000313" key="3">
    <source>
        <dbReference type="EMBL" id="CDF89554.1"/>
    </source>
</evidence>
<feature type="compositionally biased region" description="Basic and acidic residues" evidence="1">
    <location>
        <begin position="1"/>
        <end position="13"/>
    </location>
</feature>
<dbReference type="InterPro" id="IPR019622">
    <property type="entry name" value="Rrn9_dom"/>
</dbReference>
<accession>A0A8J2X8J5</accession>
<dbReference type="AlphaFoldDB" id="A0A8J2X8J5"/>
<evidence type="ECO:0000313" key="4">
    <source>
        <dbReference type="Proteomes" id="UP000019375"/>
    </source>
</evidence>
<dbReference type="Proteomes" id="UP000019375">
    <property type="component" value="Unassembled WGS sequence"/>
</dbReference>